<proteinExistence type="predicted"/>
<comment type="caution">
    <text evidence="1">The sequence shown here is derived from an EMBL/GenBank/DDBJ whole genome shotgun (WGS) entry which is preliminary data.</text>
</comment>
<name>A0A426YP48_ENSVE</name>
<accession>A0A426YP48</accession>
<evidence type="ECO:0000313" key="2">
    <source>
        <dbReference type="Proteomes" id="UP000287651"/>
    </source>
</evidence>
<evidence type="ECO:0000313" key="1">
    <source>
        <dbReference type="EMBL" id="RRT53502.1"/>
    </source>
</evidence>
<reference evidence="1 2" key="1">
    <citation type="journal article" date="2014" name="Agronomy (Basel)">
        <title>A Draft Genome Sequence for Ensete ventricosum, the Drought-Tolerant Tree Against Hunger.</title>
        <authorList>
            <person name="Harrison J."/>
            <person name="Moore K.A."/>
            <person name="Paszkiewicz K."/>
            <person name="Jones T."/>
            <person name="Grant M."/>
            <person name="Ambacheew D."/>
            <person name="Muzemil S."/>
            <person name="Studholme D.J."/>
        </authorList>
    </citation>
    <scope>NUCLEOTIDE SEQUENCE [LARGE SCALE GENOMIC DNA]</scope>
</reference>
<dbReference type="Proteomes" id="UP000287651">
    <property type="component" value="Unassembled WGS sequence"/>
</dbReference>
<protein>
    <submittedName>
        <fullName evidence="1">Uncharacterized protein</fullName>
    </submittedName>
</protein>
<gene>
    <name evidence="1" type="ORF">B296_00002448</name>
</gene>
<organism evidence="1 2">
    <name type="scientific">Ensete ventricosum</name>
    <name type="common">Abyssinian banana</name>
    <name type="synonym">Musa ensete</name>
    <dbReference type="NCBI Taxonomy" id="4639"/>
    <lineage>
        <taxon>Eukaryota</taxon>
        <taxon>Viridiplantae</taxon>
        <taxon>Streptophyta</taxon>
        <taxon>Embryophyta</taxon>
        <taxon>Tracheophyta</taxon>
        <taxon>Spermatophyta</taxon>
        <taxon>Magnoliopsida</taxon>
        <taxon>Liliopsida</taxon>
        <taxon>Zingiberales</taxon>
        <taxon>Musaceae</taxon>
        <taxon>Ensete</taxon>
    </lineage>
</organism>
<dbReference type="EMBL" id="AMZH03011113">
    <property type="protein sequence ID" value="RRT53502.1"/>
    <property type="molecule type" value="Genomic_DNA"/>
</dbReference>
<dbReference type="AlphaFoldDB" id="A0A426YP48"/>
<sequence length="146" mass="16786">MWHSQISSNFHDFPKERIMMLKVFPDNDLRSMAHDRMKIESPQWQNQSKRGIICRTQRNMNITPLTVKKDAPPWPSGTIALITMMPSTPTLAFPDRGQMFVIGAASRVGIGVTLMQDNRPLIRIEALPTLHTRLLIWAMIEPHEEL</sequence>